<dbReference type="KEGG" id="ehx:EMIHUDRAFT_219019"/>
<keyword evidence="4" id="KW-1185">Reference proteome</keyword>
<evidence type="ECO:0000313" key="3">
    <source>
        <dbReference type="EnsemblProtists" id="EOD06538"/>
    </source>
</evidence>
<name>A0A0D3I5K3_EMIH1</name>
<sequence length="111" mass="10448">MRLPTPNILGAGAAGAATAASAALPPAFAPSLVPALLIADEGSSGMVIVMSVAAAGVAGIALALASMLLGNACFQPTHPGLAAGTRALRGSAGSPTVSEPDAFGADLLGKG</sequence>
<dbReference type="GeneID" id="17252659"/>
<accession>A0A0D3I5K3</accession>
<dbReference type="AlphaFoldDB" id="A0A0D3I5K3"/>
<feature type="region of interest" description="Disordered" evidence="1">
    <location>
        <begin position="87"/>
        <end position="111"/>
    </location>
</feature>
<keyword evidence="2" id="KW-0812">Transmembrane</keyword>
<evidence type="ECO:0000256" key="2">
    <source>
        <dbReference type="SAM" id="Phobius"/>
    </source>
</evidence>
<reference evidence="4" key="1">
    <citation type="journal article" date="2013" name="Nature">
        <title>Pan genome of the phytoplankton Emiliania underpins its global distribution.</title>
        <authorList>
            <person name="Read B.A."/>
            <person name="Kegel J."/>
            <person name="Klute M.J."/>
            <person name="Kuo A."/>
            <person name="Lefebvre S.C."/>
            <person name="Maumus F."/>
            <person name="Mayer C."/>
            <person name="Miller J."/>
            <person name="Monier A."/>
            <person name="Salamov A."/>
            <person name="Young J."/>
            <person name="Aguilar M."/>
            <person name="Claverie J.M."/>
            <person name="Frickenhaus S."/>
            <person name="Gonzalez K."/>
            <person name="Herman E.K."/>
            <person name="Lin Y.C."/>
            <person name="Napier J."/>
            <person name="Ogata H."/>
            <person name="Sarno A.F."/>
            <person name="Shmutz J."/>
            <person name="Schroeder D."/>
            <person name="de Vargas C."/>
            <person name="Verret F."/>
            <person name="von Dassow P."/>
            <person name="Valentin K."/>
            <person name="Van de Peer Y."/>
            <person name="Wheeler G."/>
            <person name="Dacks J.B."/>
            <person name="Delwiche C.F."/>
            <person name="Dyhrman S.T."/>
            <person name="Glockner G."/>
            <person name="John U."/>
            <person name="Richards T."/>
            <person name="Worden A.Z."/>
            <person name="Zhang X."/>
            <person name="Grigoriev I.V."/>
            <person name="Allen A.E."/>
            <person name="Bidle K."/>
            <person name="Borodovsky M."/>
            <person name="Bowler C."/>
            <person name="Brownlee C."/>
            <person name="Cock J.M."/>
            <person name="Elias M."/>
            <person name="Gladyshev V.N."/>
            <person name="Groth M."/>
            <person name="Guda C."/>
            <person name="Hadaegh A."/>
            <person name="Iglesias-Rodriguez M.D."/>
            <person name="Jenkins J."/>
            <person name="Jones B.M."/>
            <person name="Lawson T."/>
            <person name="Leese F."/>
            <person name="Lindquist E."/>
            <person name="Lobanov A."/>
            <person name="Lomsadze A."/>
            <person name="Malik S.B."/>
            <person name="Marsh M.E."/>
            <person name="Mackinder L."/>
            <person name="Mock T."/>
            <person name="Mueller-Roeber B."/>
            <person name="Pagarete A."/>
            <person name="Parker M."/>
            <person name="Probert I."/>
            <person name="Quesneville H."/>
            <person name="Raines C."/>
            <person name="Rensing S.A."/>
            <person name="Riano-Pachon D.M."/>
            <person name="Richier S."/>
            <person name="Rokitta S."/>
            <person name="Shiraiwa Y."/>
            <person name="Soanes D.M."/>
            <person name="van der Giezen M."/>
            <person name="Wahlund T.M."/>
            <person name="Williams B."/>
            <person name="Wilson W."/>
            <person name="Wolfe G."/>
            <person name="Wurch L.L."/>
        </authorList>
    </citation>
    <scope>NUCLEOTIDE SEQUENCE</scope>
</reference>
<dbReference type="PaxDb" id="2903-EOD06538"/>
<dbReference type="Proteomes" id="UP000013827">
    <property type="component" value="Unassembled WGS sequence"/>
</dbReference>
<organism evidence="3 4">
    <name type="scientific">Emiliania huxleyi (strain CCMP1516)</name>
    <dbReference type="NCBI Taxonomy" id="280463"/>
    <lineage>
        <taxon>Eukaryota</taxon>
        <taxon>Haptista</taxon>
        <taxon>Haptophyta</taxon>
        <taxon>Prymnesiophyceae</taxon>
        <taxon>Isochrysidales</taxon>
        <taxon>Noelaerhabdaceae</taxon>
        <taxon>Emiliania</taxon>
    </lineage>
</organism>
<dbReference type="EnsemblProtists" id="EOD06538">
    <property type="protein sequence ID" value="EOD06538"/>
    <property type="gene ID" value="EMIHUDRAFT_219019"/>
</dbReference>
<keyword evidence="2" id="KW-0472">Membrane</keyword>
<dbReference type="HOGENOM" id="CLU_2163201_0_0_1"/>
<protein>
    <submittedName>
        <fullName evidence="3">Uncharacterized protein</fullName>
    </submittedName>
</protein>
<evidence type="ECO:0000256" key="1">
    <source>
        <dbReference type="SAM" id="MobiDB-lite"/>
    </source>
</evidence>
<evidence type="ECO:0000313" key="4">
    <source>
        <dbReference type="Proteomes" id="UP000013827"/>
    </source>
</evidence>
<keyword evidence="2" id="KW-1133">Transmembrane helix</keyword>
<feature type="transmembrane region" description="Helical" evidence="2">
    <location>
        <begin position="46"/>
        <end position="69"/>
    </location>
</feature>
<proteinExistence type="predicted"/>
<reference evidence="3" key="2">
    <citation type="submission" date="2024-10" db="UniProtKB">
        <authorList>
            <consortium name="EnsemblProtists"/>
        </authorList>
    </citation>
    <scope>IDENTIFICATION</scope>
</reference>
<dbReference type="RefSeq" id="XP_005758967.1">
    <property type="nucleotide sequence ID" value="XM_005758910.1"/>
</dbReference>